<dbReference type="EMBL" id="LXQA010246998">
    <property type="protein sequence ID" value="MCI37662.1"/>
    <property type="molecule type" value="Genomic_DNA"/>
</dbReference>
<proteinExistence type="predicted"/>
<comment type="caution">
    <text evidence="2">The sequence shown here is derived from an EMBL/GenBank/DDBJ whole genome shotgun (WGS) entry which is preliminary data.</text>
</comment>
<organism evidence="2 3">
    <name type="scientific">Trifolium medium</name>
    <dbReference type="NCBI Taxonomy" id="97028"/>
    <lineage>
        <taxon>Eukaryota</taxon>
        <taxon>Viridiplantae</taxon>
        <taxon>Streptophyta</taxon>
        <taxon>Embryophyta</taxon>
        <taxon>Tracheophyta</taxon>
        <taxon>Spermatophyta</taxon>
        <taxon>Magnoliopsida</taxon>
        <taxon>eudicotyledons</taxon>
        <taxon>Gunneridae</taxon>
        <taxon>Pentapetalae</taxon>
        <taxon>rosids</taxon>
        <taxon>fabids</taxon>
        <taxon>Fabales</taxon>
        <taxon>Fabaceae</taxon>
        <taxon>Papilionoideae</taxon>
        <taxon>50 kb inversion clade</taxon>
        <taxon>NPAAA clade</taxon>
        <taxon>Hologalegina</taxon>
        <taxon>IRL clade</taxon>
        <taxon>Trifolieae</taxon>
        <taxon>Trifolium</taxon>
    </lineage>
</organism>
<sequence length="59" mass="6234">PPPPLISLHLPHQPSLTHNRRPPTLSLTLTLPQIASAFLPADVAPALGGADRPDLVVMD</sequence>
<accession>A0A392RN77</accession>
<keyword evidence="3" id="KW-1185">Reference proteome</keyword>
<feature type="non-terminal residue" evidence="2">
    <location>
        <position position="1"/>
    </location>
</feature>
<dbReference type="Proteomes" id="UP000265520">
    <property type="component" value="Unassembled WGS sequence"/>
</dbReference>
<name>A0A392RN77_9FABA</name>
<feature type="region of interest" description="Disordered" evidence="1">
    <location>
        <begin position="1"/>
        <end position="20"/>
    </location>
</feature>
<evidence type="ECO:0000313" key="2">
    <source>
        <dbReference type="EMBL" id="MCI37662.1"/>
    </source>
</evidence>
<protein>
    <submittedName>
        <fullName evidence="2">Uncharacterized protein</fullName>
    </submittedName>
</protein>
<evidence type="ECO:0000313" key="3">
    <source>
        <dbReference type="Proteomes" id="UP000265520"/>
    </source>
</evidence>
<evidence type="ECO:0000256" key="1">
    <source>
        <dbReference type="SAM" id="MobiDB-lite"/>
    </source>
</evidence>
<dbReference type="AlphaFoldDB" id="A0A392RN77"/>
<reference evidence="2 3" key="1">
    <citation type="journal article" date="2018" name="Front. Plant Sci.">
        <title>Red Clover (Trifolium pratense) and Zigzag Clover (T. medium) - A Picture of Genomic Similarities and Differences.</title>
        <authorList>
            <person name="Dluhosova J."/>
            <person name="Istvanek J."/>
            <person name="Nedelnik J."/>
            <person name="Repkova J."/>
        </authorList>
    </citation>
    <scope>NUCLEOTIDE SEQUENCE [LARGE SCALE GENOMIC DNA]</scope>
    <source>
        <strain evidence="3">cv. 10/8</strain>
        <tissue evidence="2">Leaf</tissue>
    </source>
</reference>